<dbReference type="SMART" id="SM00242">
    <property type="entry name" value="MYSc"/>
    <property type="match status" value="1"/>
</dbReference>
<comment type="caution">
    <text evidence="13">Lacks conserved residue(s) required for the propagation of feature annotation.</text>
</comment>
<keyword evidence="4" id="KW-0488">Methylation</keyword>
<feature type="domain" description="Myosin N-terminal SH3-like" evidence="16">
    <location>
        <begin position="35"/>
        <end position="84"/>
    </location>
</feature>
<dbReference type="GO" id="GO:0030016">
    <property type="term" value="C:myofibril"/>
    <property type="evidence" value="ECO:0007669"/>
    <property type="project" value="UniProtKB-SubCell"/>
</dbReference>
<evidence type="ECO:0000259" key="16">
    <source>
        <dbReference type="PROSITE" id="PS51844"/>
    </source>
</evidence>
<dbReference type="InterPro" id="IPR001609">
    <property type="entry name" value="Myosin_head_motor_dom-like"/>
</dbReference>
<keyword evidence="11" id="KW-0514">Muscle protein</keyword>
<dbReference type="PANTHER" id="PTHR45615:SF29">
    <property type="entry name" value="MYOSIN-7B"/>
    <property type="match status" value="1"/>
</dbReference>
<evidence type="ECO:0000256" key="7">
    <source>
        <dbReference type="ARBA" id="ARBA00022840"/>
    </source>
</evidence>
<dbReference type="FunFam" id="1.20.5.370:FF:000009">
    <property type="entry name" value="Myosin heavy chain, isoform G"/>
    <property type="match status" value="1"/>
</dbReference>
<dbReference type="Ensembl" id="ENSVKKT00000026744.1">
    <property type="protein sequence ID" value="ENSVKKP00000026107.1"/>
    <property type="gene ID" value="ENSVKKG00000017026.1"/>
</dbReference>
<reference evidence="17" key="2">
    <citation type="submission" date="2025-09" db="UniProtKB">
        <authorList>
            <consortium name="Ensembl"/>
        </authorList>
    </citation>
    <scope>IDENTIFICATION</scope>
</reference>
<reference evidence="17" key="1">
    <citation type="submission" date="2025-08" db="UniProtKB">
        <authorList>
            <consortium name="Ensembl"/>
        </authorList>
    </citation>
    <scope>IDENTIFICATION</scope>
</reference>
<evidence type="ECO:0000256" key="8">
    <source>
        <dbReference type="ARBA" id="ARBA00023054"/>
    </source>
</evidence>
<feature type="domain" description="Myosin motor" evidence="15">
    <location>
        <begin position="88"/>
        <end position="535"/>
    </location>
</feature>
<evidence type="ECO:0000256" key="10">
    <source>
        <dbReference type="ARBA" id="ARBA00023175"/>
    </source>
</evidence>
<evidence type="ECO:0000313" key="17">
    <source>
        <dbReference type="Ensembl" id="ENSVKKP00000026107.1"/>
    </source>
</evidence>
<dbReference type="Pfam" id="PF00063">
    <property type="entry name" value="Myosin_head"/>
    <property type="match status" value="2"/>
</dbReference>
<dbReference type="FunFam" id="1.20.120.720:FF:000001">
    <property type="entry name" value="Myosin heavy chain, muscle"/>
    <property type="match status" value="1"/>
</dbReference>
<dbReference type="PROSITE" id="PS50096">
    <property type="entry name" value="IQ"/>
    <property type="match status" value="1"/>
</dbReference>
<dbReference type="FunFam" id="1.20.5.370:FF:000003">
    <property type="entry name" value="Myosin heavy chain"/>
    <property type="match status" value="1"/>
</dbReference>
<dbReference type="Proteomes" id="UP000694545">
    <property type="component" value="Unplaced"/>
</dbReference>
<evidence type="ECO:0000256" key="4">
    <source>
        <dbReference type="ARBA" id="ARBA00022481"/>
    </source>
</evidence>
<dbReference type="InterPro" id="IPR004009">
    <property type="entry name" value="SH3_Myosin"/>
</dbReference>
<keyword evidence="5" id="KW-0963">Cytoplasm</keyword>
<dbReference type="InterPro" id="IPR027417">
    <property type="entry name" value="P-loop_NTPase"/>
</dbReference>
<dbReference type="Gene3D" id="1.20.5.370">
    <property type="match status" value="5"/>
</dbReference>
<evidence type="ECO:0000256" key="3">
    <source>
        <dbReference type="ARBA" id="ARBA00022433"/>
    </source>
</evidence>
<dbReference type="Gene3D" id="1.10.10.820">
    <property type="match status" value="1"/>
</dbReference>
<dbReference type="Gene3D" id="6.10.250.2420">
    <property type="match status" value="1"/>
</dbReference>
<protein>
    <submittedName>
        <fullName evidence="17">Uncharacterized protein</fullName>
    </submittedName>
</protein>
<evidence type="ECO:0000256" key="11">
    <source>
        <dbReference type="ARBA" id="ARBA00023179"/>
    </source>
</evidence>
<evidence type="ECO:0000256" key="2">
    <source>
        <dbReference type="ARBA" id="ARBA00008314"/>
    </source>
</evidence>
<keyword evidence="6 13" id="KW-0547">Nucleotide-binding</keyword>
<dbReference type="SUPFAM" id="SSF90257">
    <property type="entry name" value="Myosin rod fragments"/>
    <property type="match status" value="5"/>
</dbReference>
<dbReference type="Pfam" id="PF02736">
    <property type="entry name" value="Myosin_N"/>
    <property type="match status" value="1"/>
</dbReference>
<dbReference type="InterPro" id="IPR036961">
    <property type="entry name" value="Kinesin_motor_dom_sf"/>
</dbReference>
<dbReference type="GO" id="GO:0016460">
    <property type="term" value="C:myosin II complex"/>
    <property type="evidence" value="ECO:0007669"/>
    <property type="project" value="TreeGrafter"/>
</dbReference>
<name>A0A8D2LTD3_VARKO</name>
<feature type="coiled-coil region" evidence="14">
    <location>
        <begin position="738"/>
        <end position="1819"/>
    </location>
</feature>
<dbReference type="PROSITE" id="PS51456">
    <property type="entry name" value="MYOSIN_MOTOR"/>
    <property type="match status" value="2"/>
</dbReference>
<evidence type="ECO:0000256" key="9">
    <source>
        <dbReference type="ARBA" id="ARBA00023123"/>
    </source>
</evidence>
<accession>A0A8D2LTD3</accession>
<keyword evidence="7 13" id="KW-0067">ATP-binding</keyword>
<sequence>MSTPIMHDMTEFGEAAEYLRKSYQEQMKYQTMPFDGKKRAWIPDEKEAYIEVEIKESSGGKVTVETKDKKTVVVKEDDVQQMNPPKFDMIEDMAMLTHLNEASVLHNLKRRYSKWMIYTYSGLFCVTINPYKWLPVYTAPVVAAYKGKRRSEAPPHIYSIADNAYNDMLRNRENQSMLITGESGAGKTVNTKRVIQYFAIVAALGDSPGKKGQAPATKTGGTLEDQIIEANPAMEAFGNAKTLRNDNSSRFGKFIRIHFGPSGKLASADIDIYLLEKSRVIFQQPGERSYHIYYQILSGKKAELQDMLLLSSNPYDYHFCSQGVTTVDNLDDGDELMATDHAMDILGFSPEEKYGCYKIVGAIMHFGNMKFKQKQREEQAEAEGTESADKSSYLMGISSGDLIKGLLHPRVKVGNEYVTKGQTVDQVVYAVGALAKATYDRMFKWLVFRINKTLDTKLARQFFIGVLDIAGFEIFEYNSFEQLCINFTNEKLQQFFNHHMFVLEQEEYKKEGIEWVFIDFGLDLQACIDLIEKPTTCLLSAGRDTQKRENLNKLMTNLRATQPHFVRCIIPNETKTPGAMDPFLVLHQLRCNGVLEGIRICRKGFPNRILYADFKQRYRILNPAAIPDDKFVDSRKATEKLLNSLDLDHTQYKFGHTKVFFKAGLLGLLEEMRDERLAKIITLLQARMRGRLMRIEYQRILRRREALYTIQWNIRAFNAVKNWSWMKLFFKIKPLLKSAQSEKELAVLKEELQKLKEALEKSDAKRKELEEKQVSIIQEKNDLSLQLQAEQDNLADAEERCDLLIKTKIQLEAKVKELTERLEDEEEMNSELTSKKRKLEDECAELKKDIDDLEITLAKVEKEKHATENKVKNLIEEMAALDEVIAKLTKEKKALQEAHQQALDDLQAEEDKANTLAKAKVKLEQQVDDLESALEQEKKIRMDLERAKRKLEGDLKLTQESVMDLENDKQQLEEKLKKKDFEMNQLNSRIEDEQVLAAQLQKKIKELQARIEELEEELEAERAARAKVEKQRAEVAHELEELSERLEEAGGATACQIELNKKREAEFLKLRRDLEEATLQHESTAATLRKKHADSVAELGEQIDNLQRVKQKLEKEKSELKMEVDDLSSNIDYLTKNKANAEKLCRTYEDQLSETKSKLDEFQRQLADVSTQRGRLQTENGELSRLLEEKESLINQLSRGKTSFTQTIDELKRQLEEETKSKNALAHALQASRHDCDLLREQYEEEVEAKGELQRSLSKANAEVAQWRTKYETDAIQRTEELEEAKKKLAIRLQEAEEAVEAAHAKCSSLEKTKHRLQTEIEDLSIDLERANSAAAALDKKQRNFDRIIAEWKQKYEETQSELEASQKESRSLSTELFKLKNAYEESLENLETLKRENKNLQEEITDLTDQISMSGKTIHELEKLKKGLESEKSDIQAALEEAEGALEHEESKTLRIQLELSQIKADVDRKLAEKDEEFENLRRNHQRAMDSMQASLDAEAKARNEAIRLRKKMEGDLNEMEIQLSHANRQAAESQKLVRQLQAQIKDLQIELDDTLRHNDDLKEQAAALERRNNLMLAEVEELRAALEQSERGRKLAEQELLEATERVNLLHSQNTGLINQKKKMEADISQLSTEVEEAVQECRNAEEKAKKAITDAAMMAEELKKEQDTSAHLERMKKNMEQTIKDLQMRLDEAEQIALKGGKKQIQKLEARVRELEGELDVEQKKNAETQKGIRKYERRIKELTYQTEEDRKNLARMQELIDKLQSKVKSYKRQFEEAEQQANSNLVKYRKVQHELDDAEERADIAETQVNKLRVRSREFSKTHEEWKHTRLSLPSIINFCP</sequence>
<dbReference type="SUPFAM" id="SSF52540">
    <property type="entry name" value="P-loop containing nucleoside triphosphate hydrolases"/>
    <property type="match status" value="1"/>
</dbReference>
<dbReference type="FunFam" id="3.40.850.10:FF:000024">
    <property type="entry name" value="Myosin heavy chain, isoform J"/>
    <property type="match status" value="1"/>
</dbReference>
<keyword evidence="8 14" id="KW-0175">Coiled coil</keyword>
<feature type="domain" description="Myosin motor" evidence="15">
    <location>
        <begin position="545"/>
        <end position="674"/>
    </location>
</feature>
<dbReference type="FunFam" id="1.20.5.340:FF:000003">
    <property type="entry name" value="Myosin heavy chain"/>
    <property type="match status" value="1"/>
</dbReference>
<dbReference type="SUPFAM" id="SSF57997">
    <property type="entry name" value="Tropomyosin"/>
    <property type="match status" value="1"/>
</dbReference>
<feature type="region of interest" description="Actin-binding" evidence="13">
    <location>
        <begin position="551"/>
        <end position="573"/>
    </location>
</feature>
<dbReference type="InterPro" id="IPR008989">
    <property type="entry name" value="Myosin_S1_N"/>
</dbReference>
<evidence type="ECO:0000256" key="5">
    <source>
        <dbReference type="ARBA" id="ARBA00022490"/>
    </source>
</evidence>
<keyword evidence="9 13" id="KW-0518">Myosin</keyword>
<dbReference type="FunFam" id="1.20.5.370:FF:000008">
    <property type="entry name" value="Myosin heavy chain"/>
    <property type="match status" value="1"/>
</dbReference>
<keyword evidence="3" id="KW-0787">Thick filament</keyword>
<evidence type="ECO:0000313" key="18">
    <source>
        <dbReference type="Proteomes" id="UP000694545"/>
    </source>
</evidence>
<dbReference type="FunFam" id="1.20.5.370:FF:000001">
    <property type="entry name" value="Myosin heavy chain"/>
    <property type="match status" value="1"/>
</dbReference>
<dbReference type="PRINTS" id="PR00193">
    <property type="entry name" value="MYOSINHEAVY"/>
</dbReference>
<organism evidence="17 18">
    <name type="scientific">Varanus komodoensis</name>
    <name type="common">Komodo dragon</name>
    <dbReference type="NCBI Taxonomy" id="61221"/>
    <lineage>
        <taxon>Eukaryota</taxon>
        <taxon>Metazoa</taxon>
        <taxon>Chordata</taxon>
        <taxon>Craniata</taxon>
        <taxon>Vertebrata</taxon>
        <taxon>Euteleostomi</taxon>
        <taxon>Lepidosauria</taxon>
        <taxon>Squamata</taxon>
        <taxon>Bifurcata</taxon>
        <taxon>Unidentata</taxon>
        <taxon>Episquamata</taxon>
        <taxon>Toxicofera</taxon>
        <taxon>Anguimorpha</taxon>
        <taxon>Paleoanguimorpha</taxon>
        <taxon>Varanoidea</taxon>
        <taxon>Varanidae</taxon>
        <taxon>Varanus</taxon>
    </lineage>
</organism>
<dbReference type="GO" id="GO:0032982">
    <property type="term" value="C:myosin filament"/>
    <property type="evidence" value="ECO:0007669"/>
    <property type="project" value="UniProtKB-KW"/>
</dbReference>
<dbReference type="InterPro" id="IPR002928">
    <property type="entry name" value="Myosin_tail"/>
</dbReference>
<dbReference type="Gene3D" id="1.20.120.720">
    <property type="entry name" value="Myosin VI head, motor domain, U50 subdomain"/>
    <property type="match status" value="1"/>
</dbReference>
<dbReference type="Gene3D" id="2.30.30.360">
    <property type="entry name" value="Myosin S1 fragment, N-terminal"/>
    <property type="match status" value="1"/>
</dbReference>
<dbReference type="GO" id="GO:0000146">
    <property type="term" value="F:microfilament motor activity"/>
    <property type="evidence" value="ECO:0007669"/>
    <property type="project" value="TreeGrafter"/>
</dbReference>
<dbReference type="Gene3D" id="1.20.5.340">
    <property type="match status" value="4"/>
</dbReference>
<evidence type="ECO:0000256" key="12">
    <source>
        <dbReference type="ARBA" id="ARBA00023203"/>
    </source>
</evidence>
<keyword evidence="10 13" id="KW-0505">Motor protein</keyword>
<feature type="binding site" evidence="13">
    <location>
        <begin position="181"/>
        <end position="188"/>
    </location>
    <ligand>
        <name>ATP</name>
        <dbReference type="ChEBI" id="CHEBI:30616"/>
    </ligand>
</feature>
<dbReference type="GO" id="GO:0051015">
    <property type="term" value="F:actin filament binding"/>
    <property type="evidence" value="ECO:0007669"/>
    <property type="project" value="InterPro"/>
</dbReference>
<keyword evidence="12 13" id="KW-0009">Actin-binding</keyword>
<evidence type="ECO:0000259" key="15">
    <source>
        <dbReference type="PROSITE" id="PS51456"/>
    </source>
</evidence>
<evidence type="ECO:0000256" key="13">
    <source>
        <dbReference type="PROSITE-ProRule" id="PRU00782"/>
    </source>
</evidence>
<evidence type="ECO:0000256" key="14">
    <source>
        <dbReference type="SAM" id="Coils"/>
    </source>
</evidence>
<dbReference type="FunFam" id="1.20.5.340:FF:000006">
    <property type="entry name" value="Myosin heavy chain"/>
    <property type="match status" value="1"/>
</dbReference>
<evidence type="ECO:0000256" key="1">
    <source>
        <dbReference type="ARBA" id="ARBA00004657"/>
    </source>
</evidence>
<dbReference type="FunFam" id="1.20.5.370:FF:000002">
    <property type="entry name" value="Myosin heavy chain"/>
    <property type="match status" value="1"/>
</dbReference>
<comment type="subcellular location">
    <subcellularLocation>
        <location evidence="1">Cytoplasm</location>
        <location evidence="1">Myofibril</location>
    </subcellularLocation>
</comment>
<gene>
    <name evidence="17" type="primary">MYH7B</name>
</gene>
<dbReference type="Gene3D" id="1.20.58.530">
    <property type="match status" value="2"/>
</dbReference>
<dbReference type="FunFam" id="1.20.5.340:FF:000013">
    <property type="entry name" value="Myosin heavy chain"/>
    <property type="match status" value="1"/>
</dbReference>
<dbReference type="Gene3D" id="1.20.5.4820">
    <property type="match status" value="1"/>
</dbReference>
<dbReference type="PROSITE" id="PS51844">
    <property type="entry name" value="SH3_LIKE"/>
    <property type="match status" value="1"/>
</dbReference>
<dbReference type="Pfam" id="PF01576">
    <property type="entry name" value="Myosin_tail_1"/>
    <property type="match status" value="1"/>
</dbReference>
<dbReference type="PANTHER" id="PTHR45615">
    <property type="entry name" value="MYOSIN HEAVY CHAIN, NON-MUSCLE"/>
    <property type="match status" value="1"/>
</dbReference>
<keyword evidence="18" id="KW-1185">Reference proteome</keyword>
<dbReference type="FunFam" id="1.20.5.340:FF:000002">
    <property type="entry name" value="Myosin heavy chain"/>
    <property type="match status" value="1"/>
</dbReference>
<dbReference type="FunFam" id="1.20.5.4820:FF:000001">
    <property type="entry name" value="Myosin heavy chain"/>
    <property type="match status" value="1"/>
</dbReference>
<evidence type="ECO:0000256" key="6">
    <source>
        <dbReference type="ARBA" id="ARBA00022741"/>
    </source>
</evidence>
<proteinExistence type="inferred from homology"/>
<dbReference type="FunFam" id="1.20.5.340:FF:000004">
    <property type="entry name" value="Myosin heavy chain"/>
    <property type="match status" value="1"/>
</dbReference>
<dbReference type="GO" id="GO:0005524">
    <property type="term" value="F:ATP binding"/>
    <property type="evidence" value="ECO:0007669"/>
    <property type="project" value="UniProtKB-UniRule"/>
</dbReference>
<dbReference type="FunFam" id="2.30.30.360:FF:000001">
    <property type="entry name" value="Myosin heavy chain"/>
    <property type="match status" value="1"/>
</dbReference>
<dbReference type="FunFam" id="1.10.10.820:FF:000001">
    <property type="entry name" value="Myosin heavy chain"/>
    <property type="match status" value="1"/>
</dbReference>
<dbReference type="Gene3D" id="3.40.850.10">
    <property type="entry name" value="Kinesin motor domain"/>
    <property type="match status" value="2"/>
</dbReference>
<comment type="similarity">
    <text evidence="2 13">Belongs to the TRAFAC class myosin-kinesin ATPase superfamily. Myosin family.</text>
</comment>
<dbReference type="InterPro" id="IPR014751">
    <property type="entry name" value="XRCC4-like_C"/>
</dbReference>